<evidence type="ECO:0000313" key="1">
    <source>
        <dbReference type="EMBL" id="KAA6335893.1"/>
    </source>
</evidence>
<protein>
    <recommendedName>
        <fullName evidence="2">DUF3168 domain-containing protein</fullName>
    </recommendedName>
</protein>
<reference evidence="1" key="1">
    <citation type="submission" date="2019-03" db="EMBL/GenBank/DDBJ databases">
        <title>Single cell metagenomics reveals metabolic interactions within the superorganism composed of flagellate Streblomastix strix and complex community of Bacteroidetes bacteria on its surface.</title>
        <authorList>
            <person name="Treitli S.C."/>
            <person name="Kolisko M."/>
            <person name="Husnik F."/>
            <person name="Keeling P."/>
            <person name="Hampl V."/>
        </authorList>
    </citation>
    <scope>NUCLEOTIDE SEQUENCE</scope>
    <source>
        <strain evidence="1">STM</strain>
    </source>
</reference>
<name>A0A5J4RSB9_9ZZZZ</name>
<organism evidence="1">
    <name type="scientific">termite gut metagenome</name>
    <dbReference type="NCBI Taxonomy" id="433724"/>
    <lineage>
        <taxon>unclassified sequences</taxon>
        <taxon>metagenomes</taxon>
        <taxon>organismal metagenomes</taxon>
    </lineage>
</organism>
<proteinExistence type="predicted"/>
<sequence length="124" mass="14146">MTILNKEIYKKLISLVDKNVVVYPGFARAEPRFPFIVYNDDSSEANATKLGIFSDTVSVSIVICSESFDRTDEITDKVRAGFMNFGHKQIKSCMRKRGSAECYKQGEPLVFQRTLIYEINFSNN</sequence>
<gene>
    <name evidence="1" type="ORF">EZS27_015920</name>
</gene>
<accession>A0A5J4RSB9</accession>
<comment type="caution">
    <text evidence="1">The sequence shown here is derived from an EMBL/GenBank/DDBJ whole genome shotgun (WGS) entry which is preliminary data.</text>
</comment>
<dbReference type="EMBL" id="SNRY01000848">
    <property type="protein sequence ID" value="KAA6335893.1"/>
    <property type="molecule type" value="Genomic_DNA"/>
</dbReference>
<evidence type="ECO:0008006" key="2">
    <source>
        <dbReference type="Google" id="ProtNLM"/>
    </source>
</evidence>
<dbReference type="AlphaFoldDB" id="A0A5J4RSB9"/>